<evidence type="ECO:0000256" key="3">
    <source>
        <dbReference type="ARBA" id="ARBA00023125"/>
    </source>
</evidence>
<dbReference type="SUPFAM" id="SSF101941">
    <property type="entry name" value="NAC domain"/>
    <property type="match status" value="1"/>
</dbReference>
<dbReference type="AlphaFoldDB" id="A0A9N7NGT1"/>
<dbReference type="Pfam" id="PF02365">
    <property type="entry name" value="NAM"/>
    <property type="match status" value="1"/>
</dbReference>
<evidence type="ECO:0000256" key="4">
    <source>
        <dbReference type="ARBA" id="ARBA00023163"/>
    </source>
</evidence>
<dbReference type="Gene3D" id="2.170.150.80">
    <property type="entry name" value="NAC domain"/>
    <property type="match status" value="1"/>
</dbReference>
<evidence type="ECO:0000256" key="1">
    <source>
        <dbReference type="ARBA" id="ARBA00004123"/>
    </source>
</evidence>
<evidence type="ECO:0000256" key="2">
    <source>
        <dbReference type="ARBA" id="ARBA00023015"/>
    </source>
</evidence>
<dbReference type="InterPro" id="IPR003441">
    <property type="entry name" value="NAC-dom"/>
</dbReference>
<gene>
    <name evidence="7" type="ORF">SHERM_24186</name>
</gene>
<dbReference type="GO" id="GO:0006355">
    <property type="term" value="P:regulation of DNA-templated transcription"/>
    <property type="evidence" value="ECO:0007669"/>
    <property type="project" value="InterPro"/>
</dbReference>
<name>A0A9N7NGT1_STRHE</name>
<sequence length="394" mass="43966">MGKISNGFRFRPTDGECIAYLLGFVTGNSPPSHGFISIADLYGQTEPWELFENSEVKSRGCRYFFTKLKKVGAKKGRSYQRYSRNVGTCGGNWSNKGQKSDIIGPKGNIVGHSRTFRYQPRNSDDVGPTHGEWALKEYSLSEDTVLGLDEDRRDYVLCVLKKKKEKKTITSGGVQPVEADFDYLVATLAATSSDRRTPVEDDVAALETNEVMWPSVNESLPTMQTWTGVNDVPFASSSTQDGFLEHSIGFGEATEQEYCYDDQQLIQAMAVAGDKIEWPSGFDSLPTMHTLTGINDIMPPESCWPQVHDLGMLESVGFVEANNEDCSQNELATGGKGMWRSINERSPLHMWSRFGDDVSQGDIVVGRHQNDQVYVDNWLRANGKWVPQPARPVY</sequence>
<dbReference type="PANTHER" id="PTHR31989">
    <property type="entry name" value="NAC DOMAIN-CONTAINING PROTEIN 82-RELATED"/>
    <property type="match status" value="1"/>
</dbReference>
<dbReference type="OrthoDB" id="1282201at2759"/>
<evidence type="ECO:0000313" key="7">
    <source>
        <dbReference type="EMBL" id="CAA0828491.1"/>
    </source>
</evidence>
<keyword evidence="8" id="KW-1185">Reference proteome</keyword>
<dbReference type="PROSITE" id="PS51005">
    <property type="entry name" value="NAC"/>
    <property type="match status" value="1"/>
</dbReference>
<evidence type="ECO:0000313" key="8">
    <source>
        <dbReference type="Proteomes" id="UP001153555"/>
    </source>
</evidence>
<feature type="domain" description="NAC" evidence="6">
    <location>
        <begin position="4"/>
        <end position="163"/>
    </location>
</feature>
<protein>
    <submittedName>
        <fullName evidence="7">NAC domain-containing protein 78</fullName>
    </submittedName>
</protein>
<evidence type="ECO:0000256" key="5">
    <source>
        <dbReference type="ARBA" id="ARBA00023242"/>
    </source>
</evidence>
<dbReference type="GO" id="GO:0005634">
    <property type="term" value="C:nucleus"/>
    <property type="evidence" value="ECO:0007669"/>
    <property type="project" value="UniProtKB-SubCell"/>
</dbReference>
<dbReference type="EMBL" id="CACSLK010027752">
    <property type="protein sequence ID" value="CAA0828491.1"/>
    <property type="molecule type" value="Genomic_DNA"/>
</dbReference>
<keyword evidence="4" id="KW-0804">Transcription</keyword>
<proteinExistence type="predicted"/>
<keyword evidence="5" id="KW-0539">Nucleus</keyword>
<accession>A0A9N7NGT1</accession>
<keyword evidence="3" id="KW-0238">DNA-binding</keyword>
<dbReference type="GO" id="GO:0003677">
    <property type="term" value="F:DNA binding"/>
    <property type="evidence" value="ECO:0007669"/>
    <property type="project" value="UniProtKB-KW"/>
</dbReference>
<dbReference type="Proteomes" id="UP001153555">
    <property type="component" value="Unassembled WGS sequence"/>
</dbReference>
<reference evidence="7" key="1">
    <citation type="submission" date="2019-12" db="EMBL/GenBank/DDBJ databases">
        <authorList>
            <person name="Scholes J."/>
        </authorList>
    </citation>
    <scope>NUCLEOTIDE SEQUENCE</scope>
</reference>
<dbReference type="InterPro" id="IPR036093">
    <property type="entry name" value="NAC_dom_sf"/>
</dbReference>
<comment type="subcellular location">
    <subcellularLocation>
        <location evidence="1">Nucleus</location>
    </subcellularLocation>
</comment>
<evidence type="ECO:0000259" key="6">
    <source>
        <dbReference type="PROSITE" id="PS51005"/>
    </source>
</evidence>
<keyword evidence="2" id="KW-0805">Transcription regulation</keyword>
<comment type="caution">
    <text evidence="7">The sequence shown here is derived from an EMBL/GenBank/DDBJ whole genome shotgun (WGS) entry which is preliminary data.</text>
</comment>
<organism evidence="7 8">
    <name type="scientific">Striga hermonthica</name>
    <name type="common">Purple witchweed</name>
    <name type="synonym">Buchnera hermonthica</name>
    <dbReference type="NCBI Taxonomy" id="68872"/>
    <lineage>
        <taxon>Eukaryota</taxon>
        <taxon>Viridiplantae</taxon>
        <taxon>Streptophyta</taxon>
        <taxon>Embryophyta</taxon>
        <taxon>Tracheophyta</taxon>
        <taxon>Spermatophyta</taxon>
        <taxon>Magnoliopsida</taxon>
        <taxon>eudicotyledons</taxon>
        <taxon>Gunneridae</taxon>
        <taxon>Pentapetalae</taxon>
        <taxon>asterids</taxon>
        <taxon>lamiids</taxon>
        <taxon>Lamiales</taxon>
        <taxon>Orobanchaceae</taxon>
        <taxon>Buchnereae</taxon>
        <taxon>Striga</taxon>
    </lineage>
</organism>